<dbReference type="PANTHER" id="PTHR30266">
    <property type="entry name" value="MECHANOSENSITIVE CHANNEL MSCL"/>
    <property type="match status" value="1"/>
</dbReference>
<evidence type="ECO:0000256" key="5">
    <source>
        <dbReference type="ARBA" id="ARBA00022692"/>
    </source>
</evidence>
<dbReference type="GO" id="GO:0008381">
    <property type="term" value="F:mechanosensitive monoatomic ion channel activity"/>
    <property type="evidence" value="ECO:0007669"/>
    <property type="project" value="UniProtKB-UniRule"/>
</dbReference>
<feature type="transmembrane region" description="Helical" evidence="10">
    <location>
        <begin position="65"/>
        <end position="87"/>
    </location>
</feature>
<evidence type="ECO:0000256" key="3">
    <source>
        <dbReference type="ARBA" id="ARBA00022448"/>
    </source>
</evidence>
<sequence>MSLIQEFKAFVAKGNVVDLAVAVVVGGAFGEIVKAFVSGIVMPLVSYVLPANMVWEQWAIGKLRIGVVLGATLNFLIIAGVVFLFLVKLVGTLMKKKEEPAAPTTKPCPQCLETIPLAAKRCKFCTSQVD</sequence>
<keyword evidence="4 10" id="KW-1003">Cell membrane</keyword>
<dbReference type="Pfam" id="PF01741">
    <property type="entry name" value="MscL"/>
    <property type="match status" value="1"/>
</dbReference>
<comment type="function">
    <text evidence="10">Channel that opens in response to stretch forces in the membrane lipid bilayer. May participate in the regulation of osmotic pressure changes within the cell.</text>
</comment>
<evidence type="ECO:0000256" key="1">
    <source>
        <dbReference type="ARBA" id="ARBA00004651"/>
    </source>
</evidence>
<evidence type="ECO:0000256" key="2">
    <source>
        <dbReference type="ARBA" id="ARBA00007254"/>
    </source>
</evidence>
<dbReference type="NCBIfam" id="TIGR00220">
    <property type="entry name" value="mscL"/>
    <property type="match status" value="1"/>
</dbReference>
<dbReference type="InterPro" id="IPR001185">
    <property type="entry name" value="MS_channel"/>
</dbReference>
<keyword evidence="3 10" id="KW-0813">Transport</keyword>
<dbReference type="PROSITE" id="PS01327">
    <property type="entry name" value="MSCL"/>
    <property type="match status" value="1"/>
</dbReference>
<accession>A0AA48KA08</accession>
<dbReference type="PANTHER" id="PTHR30266:SF2">
    <property type="entry name" value="LARGE-CONDUCTANCE MECHANOSENSITIVE CHANNEL"/>
    <property type="match status" value="1"/>
</dbReference>
<keyword evidence="6 10" id="KW-1133">Transmembrane helix</keyword>
<proteinExistence type="inferred from homology"/>
<evidence type="ECO:0000256" key="6">
    <source>
        <dbReference type="ARBA" id="ARBA00022989"/>
    </source>
</evidence>
<feature type="transmembrane region" description="Helical" evidence="10">
    <location>
        <begin position="21"/>
        <end position="45"/>
    </location>
</feature>
<protein>
    <recommendedName>
        <fullName evidence="10">Large-conductance mechanosensitive channel</fullName>
    </recommendedName>
</protein>
<evidence type="ECO:0000256" key="7">
    <source>
        <dbReference type="ARBA" id="ARBA00023065"/>
    </source>
</evidence>
<evidence type="ECO:0000313" key="12">
    <source>
        <dbReference type="Proteomes" id="UP001238179"/>
    </source>
</evidence>
<gene>
    <name evidence="10" type="primary">mscL</name>
    <name evidence="11" type="ORF">METEAL_32800</name>
</gene>
<reference evidence="12" key="1">
    <citation type="journal article" date="2023" name="Int. J. Syst. Evol. Microbiol.">
        <title>Mesoterricola silvestris gen. nov., sp. nov., Mesoterricola sediminis sp. nov., Geothrix oryzae sp. nov., Geothrix edaphica sp. nov., Geothrix rubra sp. nov., and Geothrix limicola sp. nov., six novel members of Acidobacteriota isolated from soils.</title>
        <authorList>
            <person name="Itoh H."/>
            <person name="Sugisawa Y."/>
            <person name="Mise K."/>
            <person name="Xu Z."/>
            <person name="Kuniyasu M."/>
            <person name="Ushijima N."/>
            <person name="Kawano K."/>
            <person name="Kobayashi E."/>
            <person name="Shiratori Y."/>
            <person name="Masuda Y."/>
            <person name="Senoo K."/>
        </authorList>
    </citation>
    <scope>NUCLEOTIDE SEQUENCE [LARGE SCALE GENOMIC DNA]</scope>
    <source>
        <strain evidence="12">W79</strain>
    </source>
</reference>
<keyword evidence="9 10" id="KW-0407">Ion channel</keyword>
<name>A0AA48KA08_9BACT</name>
<keyword evidence="7 10" id="KW-0406">Ion transport</keyword>
<dbReference type="EMBL" id="AP027080">
    <property type="protein sequence ID" value="BDU74106.1"/>
    <property type="molecule type" value="Genomic_DNA"/>
</dbReference>
<comment type="similarity">
    <text evidence="2 10">Belongs to the MscL family.</text>
</comment>
<comment type="subunit">
    <text evidence="10">Homopentamer.</text>
</comment>
<keyword evidence="8 10" id="KW-0472">Membrane</keyword>
<evidence type="ECO:0000256" key="10">
    <source>
        <dbReference type="HAMAP-Rule" id="MF_00115"/>
    </source>
</evidence>
<dbReference type="Proteomes" id="UP001238179">
    <property type="component" value="Chromosome"/>
</dbReference>
<dbReference type="RefSeq" id="WP_316412777.1">
    <property type="nucleotide sequence ID" value="NZ_AP027080.1"/>
</dbReference>
<evidence type="ECO:0000313" key="11">
    <source>
        <dbReference type="EMBL" id="BDU74106.1"/>
    </source>
</evidence>
<comment type="subcellular location">
    <subcellularLocation>
        <location evidence="1 10">Cell membrane</location>
        <topology evidence="1 10">Multi-pass membrane protein</topology>
    </subcellularLocation>
</comment>
<organism evidence="11 12">
    <name type="scientific">Mesoterricola silvestris</name>
    <dbReference type="NCBI Taxonomy" id="2927979"/>
    <lineage>
        <taxon>Bacteria</taxon>
        <taxon>Pseudomonadati</taxon>
        <taxon>Acidobacteriota</taxon>
        <taxon>Holophagae</taxon>
        <taxon>Holophagales</taxon>
        <taxon>Holophagaceae</taxon>
        <taxon>Mesoterricola</taxon>
    </lineage>
</organism>
<dbReference type="GO" id="GO:0005886">
    <property type="term" value="C:plasma membrane"/>
    <property type="evidence" value="ECO:0007669"/>
    <property type="project" value="UniProtKB-SubCell"/>
</dbReference>
<evidence type="ECO:0000256" key="4">
    <source>
        <dbReference type="ARBA" id="ARBA00022475"/>
    </source>
</evidence>
<keyword evidence="5 10" id="KW-0812">Transmembrane</keyword>
<dbReference type="AlphaFoldDB" id="A0AA48KA08"/>
<dbReference type="InterPro" id="IPR019823">
    <property type="entry name" value="Mechanosensitive_channel_CS"/>
</dbReference>
<dbReference type="KEGG" id="msil:METEAL_32800"/>
<keyword evidence="12" id="KW-1185">Reference proteome</keyword>
<dbReference type="InterPro" id="IPR036019">
    <property type="entry name" value="MscL_channel"/>
</dbReference>
<dbReference type="Gene3D" id="1.10.1200.120">
    <property type="entry name" value="Large-conductance mechanosensitive channel, MscL, domain 1"/>
    <property type="match status" value="1"/>
</dbReference>
<dbReference type="HAMAP" id="MF_00115">
    <property type="entry name" value="MscL"/>
    <property type="match status" value="1"/>
</dbReference>
<evidence type="ECO:0000256" key="9">
    <source>
        <dbReference type="ARBA" id="ARBA00023303"/>
    </source>
</evidence>
<dbReference type="PRINTS" id="PR01264">
    <property type="entry name" value="MECHCHANNEL"/>
</dbReference>
<dbReference type="InterPro" id="IPR037673">
    <property type="entry name" value="MSC/AndL"/>
</dbReference>
<evidence type="ECO:0000256" key="8">
    <source>
        <dbReference type="ARBA" id="ARBA00023136"/>
    </source>
</evidence>
<dbReference type="SUPFAM" id="SSF81330">
    <property type="entry name" value="Gated mechanosensitive channel"/>
    <property type="match status" value="1"/>
</dbReference>